<dbReference type="STRING" id="1797711.A2870_02745"/>
<feature type="domain" description="UspA" evidence="2">
    <location>
        <begin position="22"/>
        <end position="158"/>
    </location>
</feature>
<dbReference type="InterPro" id="IPR014729">
    <property type="entry name" value="Rossmann-like_a/b/a_fold"/>
</dbReference>
<comment type="caution">
    <text evidence="3">The sequence shown here is derived from an EMBL/GenBank/DDBJ whole genome shotgun (WGS) entry which is preliminary data.</text>
</comment>
<dbReference type="SUPFAM" id="SSF52402">
    <property type="entry name" value="Adenine nucleotide alpha hydrolases-like"/>
    <property type="match status" value="1"/>
</dbReference>
<gene>
    <name evidence="3" type="ORF">A2870_02745</name>
</gene>
<sequence>MADRKLAFPNPLHHEKELHAIKILVPINGADSGLYPSSLEALKIACEMAHSYRHSEIALVHVSVVPRNKQIPGHSIEGNKLLDYAREIVEKQHVVVGGCMLPARSEGIAHAILGEAKVVNAGLIVIGTSGKDKFNGHQLNPVAKSIMDHSTCEVVLVRSPLT</sequence>
<protein>
    <recommendedName>
        <fullName evidence="2">UspA domain-containing protein</fullName>
    </recommendedName>
</protein>
<accession>A0A1F5G4J2</accession>
<dbReference type="AlphaFoldDB" id="A0A1F5G4J2"/>
<reference evidence="3 4" key="1">
    <citation type="journal article" date="2016" name="Nat. Commun.">
        <title>Thousands of microbial genomes shed light on interconnected biogeochemical processes in an aquifer system.</title>
        <authorList>
            <person name="Anantharaman K."/>
            <person name="Brown C.T."/>
            <person name="Hug L.A."/>
            <person name="Sharon I."/>
            <person name="Castelle C.J."/>
            <person name="Probst A.J."/>
            <person name="Thomas B.C."/>
            <person name="Singh A."/>
            <person name="Wilkins M.J."/>
            <person name="Karaoz U."/>
            <person name="Brodie E.L."/>
            <person name="Williams K.H."/>
            <person name="Hubbard S.S."/>
            <person name="Banfield J.F."/>
        </authorList>
    </citation>
    <scope>NUCLEOTIDE SEQUENCE [LARGE SCALE GENOMIC DNA]</scope>
</reference>
<dbReference type="Pfam" id="PF00582">
    <property type="entry name" value="Usp"/>
    <property type="match status" value="1"/>
</dbReference>
<dbReference type="InterPro" id="IPR006015">
    <property type="entry name" value="Universal_stress_UspA"/>
</dbReference>
<proteinExistence type="inferred from homology"/>
<comment type="similarity">
    <text evidence="1">Belongs to the universal stress protein A family.</text>
</comment>
<evidence type="ECO:0000313" key="4">
    <source>
        <dbReference type="Proteomes" id="UP000179102"/>
    </source>
</evidence>
<dbReference type="CDD" id="cd00293">
    <property type="entry name" value="USP-like"/>
    <property type="match status" value="1"/>
</dbReference>
<evidence type="ECO:0000313" key="3">
    <source>
        <dbReference type="EMBL" id="OGD86734.1"/>
    </source>
</evidence>
<dbReference type="InterPro" id="IPR006016">
    <property type="entry name" value="UspA"/>
</dbReference>
<organism evidence="3 4">
    <name type="scientific">Candidatus Curtissbacteria bacterium RIFCSPHIGHO2_01_FULL_41_11</name>
    <dbReference type="NCBI Taxonomy" id="1797711"/>
    <lineage>
        <taxon>Bacteria</taxon>
        <taxon>Candidatus Curtissiibacteriota</taxon>
    </lineage>
</organism>
<evidence type="ECO:0000256" key="1">
    <source>
        <dbReference type="ARBA" id="ARBA00008791"/>
    </source>
</evidence>
<evidence type="ECO:0000259" key="2">
    <source>
        <dbReference type="Pfam" id="PF00582"/>
    </source>
</evidence>
<dbReference type="EMBL" id="MFAZ01000033">
    <property type="protein sequence ID" value="OGD86734.1"/>
    <property type="molecule type" value="Genomic_DNA"/>
</dbReference>
<name>A0A1F5G4J2_9BACT</name>
<dbReference type="PRINTS" id="PR01438">
    <property type="entry name" value="UNVRSLSTRESS"/>
</dbReference>
<dbReference type="Proteomes" id="UP000179102">
    <property type="component" value="Unassembled WGS sequence"/>
</dbReference>
<dbReference type="Gene3D" id="3.40.50.620">
    <property type="entry name" value="HUPs"/>
    <property type="match status" value="1"/>
</dbReference>